<gene>
    <name evidence="1" type="ORF">GX50_02101</name>
</gene>
<protein>
    <submittedName>
        <fullName evidence="1">Uncharacterized protein</fullName>
    </submittedName>
</protein>
<name>A0A2B7ZP46_9EURO</name>
<reference evidence="1 2" key="1">
    <citation type="submission" date="2017-10" db="EMBL/GenBank/DDBJ databases">
        <title>Comparative genomics in systemic dimorphic fungi from Ajellomycetaceae.</title>
        <authorList>
            <person name="Munoz J.F."/>
            <person name="Mcewen J.G."/>
            <person name="Clay O.K."/>
            <person name="Cuomo C.A."/>
        </authorList>
    </citation>
    <scope>NUCLEOTIDE SEQUENCE [LARGE SCALE GENOMIC DNA]</scope>
    <source>
        <strain evidence="1 2">UAMH4076</strain>
    </source>
</reference>
<dbReference type="EMBL" id="PDND01000028">
    <property type="protein sequence ID" value="PGH35070.1"/>
    <property type="molecule type" value="Genomic_DNA"/>
</dbReference>
<evidence type="ECO:0000313" key="1">
    <source>
        <dbReference type="EMBL" id="PGH35070.1"/>
    </source>
</evidence>
<evidence type="ECO:0000313" key="2">
    <source>
        <dbReference type="Proteomes" id="UP000226031"/>
    </source>
</evidence>
<keyword evidence="2" id="KW-1185">Reference proteome</keyword>
<proteinExistence type="predicted"/>
<comment type="caution">
    <text evidence="1">The sequence shown here is derived from an EMBL/GenBank/DDBJ whole genome shotgun (WGS) entry which is preliminary data.</text>
</comment>
<dbReference type="Proteomes" id="UP000226031">
    <property type="component" value="Unassembled WGS sequence"/>
</dbReference>
<accession>A0A2B7ZP46</accession>
<sequence>MVNTTKSDLQQVSEQSSSYANAGTSTLLKIMDWVTVLEAKDAMFLDWLYITTIRDRFIGTYCQNILQKKPQYSVISKGNKAVHEGDVEIDSLLYRDNIRSNLQVFL</sequence>
<organism evidence="1 2">
    <name type="scientific">[Emmonsia] crescens</name>
    <dbReference type="NCBI Taxonomy" id="73230"/>
    <lineage>
        <taxon>Eukaryota</taxon>
        <taxon>Fungi</taxon>
        <taxon>Dikarya</taxon>
        <taxon>Ascomycota</taxon>
        <taxon>Pezizomycotina</taxon>
        <taxon>Eurotiomycetes</taxon>
        <taxon>Eurotiomycetidae</taxon>
        <taxon>Onygenales</taxon>
        <taxon>Ajellomycetaceae</taxon>
        <taxon>Emergomyces</taxon>
    </lineage>
</organism>
<dbReference type="AlphaFoldDB" id="A0A2B7ZP46"/>